<evidence type="ECO:0000313" key="4">
    <source>
        <dbReference type="Proteomes" id="UP001175228"/>
    </source>
</evidence>
<dbReference type="SUPFAM" id="SSF51658">
    <property type="entry name" value="Xylose isomerase-like"/>
    <property type="match status" value="1"/>
</dbReference>
<dbReference type="PANTHER" id="PTHR12110:SF21">
    <property type="entry name" value="XYLOSE ISOMERASE-LIKE TIM BARREL DOMAIN-CONTAINING PROTEIN"/>
    <property type="match status" value="1"/>
</dbReference>
<comment type="caution">
    <text evidence="3">The sequence shown here is derived from an EMBL/GenBank/DDBJ whole genome shotgun (WGS) entry which is preliminary data.</text>
</comment>
<dbReference type="EMBL" id="JAUEPU010000017">
    <property type="protein sequence ID" value="KAK0495701.1"/>
    <property type="molecule type" value="Genomic_DNA"/>
</dbReference>
<protein>
    <submittedName>
        <fullName evidence="3">Xylose isomerase-like protein</fullName>
    </submittedName>
</protein>
<organism evidence="3 4">
    <name type="scientific">Armillaria luteobubalina</name>
    <dbReference type="NCBI Taxonomy" id="153913"/>
    <lineage>
        <taxon>Eukaryota</taxon>
        <taxon>Fungi</taxon>
        <taxon>Dikarya</taxon>
        <taxon>Basidiomycota</taxon>
        <taxon>Agaricomycotina</taxon>
        <taxon>Agaricomycetes</taxon>
        <taxon>Agaricomycetidae</taxon>
        <taxon>Agaricales</taxon>
        <taxon>Marasmiineae</taxon>
        <taxon>Physalacriaceae</taxon>
        <taxon>Armillaria</taxon>
    </lineage>
</organism>
<dbReference type="Gene3D" id="3.20.20.150">
    <property type="entry name" value="Divalent-metal-dependent TIM barrel enzymes"/>
    <property type="match status" value="1"/>
</dbReference>
<keyword evidence="3" id="KW-0413">Isomerase</keyword>
<keyword evidence="4" id="KW-1185">Reference proteome</keyword>
<dbReference type="InterPro" id="IPR050312">
    <property type="entry name" value="IolE/XylAMocC-like"/>
</dbReference>
<evidence type="ECO:0000313" key="3">
    <source>
        <dbReference type="EMBL" id="KAK0495701.1"/>
    </source>
</evidence>
<feature type="region of interest" description="Disordered" evidence="1">
    <location>
        <begin position="374"/>
        <end position="434"/>
    </location>
</feature>
<dbReference type="Proteomes" id="UP001175228">
    <property type="component" value="Unassembled WGS sequence"/>
</dbReference>
<feature type="compositionally biased region" description="Basic and acidic residues" evidence="1">
    <location>
        <begin position="414"/>
        <end position="434"/>
    </location>
</feature>
<dbReference type="AlphaFoldDB" id="A0AA39TN96"/>
<proteinExistence type="predicted"/>
<reference evidence="3" key="1">
    <citation type="submission" date="2023-06" db="EMBL/GenBank/DDBJ databases">
        <authorList>
            <consortium name="Lawrence Berkeley National Laboratory"/>
            <person name="Ahrendt S."/>
            <person name="Sahu N."/>
            <person name="Indic B."/>
            <person name="Wong-Bajracharya J."/>
            <person name="Merenyi Z."/>
            <person name="Ke H.-M."/>
            <person name="Monk M."/>
            <person name="Kocsube S."/>
            <person name="Drula E."/>
            <person name="Lipzen A."/>
            <person name="Balint B."/>
            <person name="Henrissat B."/>
            <person name="Andreopoulos B."/>
            <person name="Martin F.M."/>
            <person name="Harder C.B."/>
            <person name="Rigling D."/>
            <person name="Ford K.L."/>
            <person name="Foster G.D."/>
            <person name="Pangilinan J."/>
            <person name="Papanicolaou A."/>
            <person name="Barry K."/>
            <person name="LaButti K."/>
            <person name="Viragh M."/>
            <person name="Koriabine M."/>
            <person name="Yan M."/>
            <person name="Riley R."/>
            <person name="Champramary S."/>
            <person name="Plett K.L."/>
            <person name="Tsai I.J."/>
            <person name="Slot J."/>
            <person name="Sipos G."/>
            <person name="Plett J."/>
            <person name="Nagy L.G."/>
            <person name="Grigoriev I.V."/>
        </authorList>
    </citation>
    <scope>NUCLEOTIDE SEQUENCE</scope>
    <source>
        <strain evidence="3">HWK02</strain>
    </source>
</reference>
<accession>A0AA39TN96</accession>
<dbReference type="InterPro" id="IPR013022">
    <property type="entry name" value="Xyl_isomerase-like_TIM-brl"/>
</dbReference>
<evidence type="ECO:0000259" key="2">
    <source>
        <dbReference type="Pfam" id="PF01261"/>
    </source>
</evidence>
<dbReference type="PANTHER" id="PTHR12110">
    <property type="entry name" value="HYDROXYPYRUVATE ISOMERASE"/>
    <property type="match status" value="1"/>
</dbReference>
<dbReference type="Pfam" id="PF01261">
    <property type="entry name" value="AP_endonuc_2"/>
    <property type="match status" value="1"/>
</dbReference>
<sequence length="434" mass="48355">MSTPQFAIASLSLGSFLYHSLLTKIKVASSLGYNGIEIFMVDFEGFVTEVLNGQHHHLFDETFAPHSLSTPNLERECAKVITALCVSHNLAIPVVQPLRNFENFKTEKDVQAGLDSAERWLRLMEYFQCDLILVCSNHVPGLHPITDTYTVEMYLDAQVDAFRRLGEIAATYGVRIGYEPLSWGTVVDNWEPVWDVVRRVNLPNVGIILDSFNTLGNQYADPATESSIRTDQTLAKMMDNLEKMSTTIPGDKIFLYQLADAARPSRPIFDAPDAPRRMIWSRASRLFPCEPLPEDVESSGEDTINSNPPTGYLGFLPVVQMTKLVQATGFNGWWSLEVFNKSLLEQDEGCPWRHGRRGIDGLNKLWQLLSGEEEEEISPLSVTPPLTVDGEESESDESLGSFDSAVEGAASESGDLKEDVVDVSTEWRETEVAA</sequence>
<name>A0AA39TN96_9AGAR</name>
<dbReference type="GO" id="GO:0016853">
    <property type="term" value="F:isomerase activity"/>
    <property type="evidence" value="ECO:0007669"/>
    <property type="project" value="UniProtKB-KW"/>
</dbReference>
<gene>
    <name evidence="3" type="ORF">EDD18DRAFT_1170420</name>
</gene>
<dbReference type="InterPro" id="IPR036237">
    <property type="entry name" value="Xyl_isomerase-like_sf"/>
</dbReference>
<evidence type="ECO:0000256" key="1">
    <source>
        <dbReference type="SAM" id="MobiDB-lite"/>
    </source>
</evidence>
<feature type="domain" description="Xylose isomerase-like TIM barrel" evidence="2">
    <location>
        <begin position="26"/>
        <end position="356"/>
    </location>
</feature>